<feature type="compositionally biased region" description="Low complexity" evidence="7">
    <location>
        <begin position="519"/>
        <end position="534"/>
    </location>
</feature>
<dbReference type="InParanoid" id="A0A0D0ED60"/>
<feature type="compositionally biased region" description="Gly residues" evidence="7">
    <location>
        <begin position="624"/>
        <end position="636"/>
    </location>
</feature>
<feature type="region of interest" description="Disordered" evidence="7">
    <location>
        <begin position="452"/>
        <end position="642"/>
    </location>
</feature>
<dbReference type="SUPFAM" id="SSF57997">
    <property type="entry name" value="Tropomyosin"/>
    <property type="match status" value="1"/>
</dbReference>
<dbReference type="Gene3D" id="2.120.10.80">
    <property type="entry name" value="Kelch-type beta propeller"/>
    <property type="match status" value="2"/>
</dbReference>
<keyword evidence="9" id="KW-1185">Reference proteome</keyword>
<dbReference type="HOGENOM" id="CLU_002697_0_0_1"/>
<protein>
    <recommendedName>
        <fullName evidence="10">Cell polarity protein</fullName>
    </recommendedName>
</protein>
<evidence type="ECO:0008006" key="10">
    <source>
        <dbReference type="Google" id="ProtNLM"/>
    </source>
</evidence>
<dbReference type="GO" id="GO:0005737">
    <property type="term" value="C:cytoplasm"/>
    <property type="evidence" value="ECO:0007669"/>
    <property type="project" value="UniProtKB-SubCell"/>
</dbReference>
<feature type="compositionally biased region" description="Basic residues" evidence="7">
    <location>
        <begin position="1"/>
        <end position="10"/>
    </location>
</feature>
<feature type="compositionally biased region" description="Pro residues" evidence="7">
    <location>
        <begin position="76"/>
        <end position="87"/>
    </location>
</feature>
<feature type="region of interest" description="Disordered" evidence="7">
    <location>
        <begin position="1"/>
        <end position="110"/>
    </location>
</feature>
<evidence type="ECO:0000256" key="6">
    <source>
        <dbReference type="SAM" id="Coils"/>
    </source>
</evidence>
<feature type="compositionally biased region" description="Polar residues" evidence="7">
    <location>
        <begin position="600"/>
        <end position="614"/>
    </location>
</feature>
<feature type="region of interest" description="Disordered" evidence="7">
    <location>
        <begin position="127"/>
        <end position="147"/>
    </location>
</feature>
<dbReference type="PANTHER" id="PTHR46093">
    <property type="entry name" value="ACYL-COA-BINDING DOMAIN-CONTAINING PROTEIN 5"/>
    <property type="match status" value="1"/>
</dbReference>
<feature type="coiled-coil region" evidence="6">
    <location>
        <begin position="1063"/>
        <end position="1104"/>
    </location>
</feature>
<evidence type="ECO:0000256" key="7">
    <source>
        <dbReference type="SAM" id="MobiDB-lite"/>
    </source>
</evidence>
<evidence type="ECO:0000256" key="3">
    <source>
        <dbReference type="ARBA" id="ARBA00022490"/>
    </source>
</evidence>
<dbReference type="STRING" id="930991.A0A0D0ED60"/>
<dbReference type="Pfam" id="PF24681">
    <property type="entry name" value="Kelch_KLHDC2_KLHL20_DRC7"/>
    <property type="match status" value="1"/>
</dbReference>
<reference evidence="8 9" key="1">
    <citation type="submission" date="2014-04" db="EMBL/GenBank/DDBJ databases">
        <authorList>
            <consortium name="DOE Joint Genome Institute"/>
            <person name="Kuo A."/>
            <person name="Kohler A."/>
            <person name="Jargeat P."/>
            <person name="Nagy L.G."/>
            <person name="Floudas D."/>
            <person name="Copeland A."/>
            <person name="Barry K.W."/>
            <person name="Cichocki N."/>
            <person name="Veneault-Fourrey C."/>
            <person name="LaButti K."/>
            <person name="Lindquist E.A."/>
            <person name="Lipzen A."/>
            <person name="Lundell T."/>
            <person name="Morin E."/>
            <person name="Murat C."/>
            <person name="Sun H."/>
            <person name="Tunlid A."/>
            <person name="Henrissat B."/>
            <person name="Grigoriev I.V."/>
            <person name="Hibbett D.S."/>
            <person name="Martin F."/>
            <person name="Nordberg H.P."/>
            <person name="Cantor M.N."/>
            <person name="Hua S.X."/>
        </authorList>
    </citation>
    <scope>NUCLEOTIDE SEQUENCE [LARGE SCALE GENOMIC DNA]</scope>
    <source>
        <strain evidence="8 9">Ve08.2h10</strain>
    </source>
</reference>
<evidence type="ECO:0000256" key="1">
    <source>
        <dbReference type="ARBA" id="ARBA00004496"/>
    </source>
</evidence>
<organism evidence="8 9">
    <name type="scientific">Paxillus rubicundulus Ve08.2h10</name>
    <dbReference type="NCBI Taxonomy" id="930991"/>
    <lineage>
        <taxon>Eukaryota</taxon>
        <taxon>Fungi</taxon>
        <taxon>Dikarya</taxon>
        <taxon>Basidiomycota</taxon>
        <taxon>Agaricomycotina</taxon>
        <taxon>Agaricomycetes</taxon>
        <taxon>Agaricomycetidae</taxon>
        <taxon>Boletales</taxon>
        <taxon>Paxilineae</taxon>
        <taxon>Paxillaceae</taxon>
        <taxon>Paxillus</taxon>
    </lineage>
</organism>
<dbReference type="InterPro" id="IPR015915">
    <property type="entry name" value="Kelch-typ_b-propeller"/>
</dbReference>
<dbReference type="EMBL" id="KN824831">
    <property type="protein sequence ID" value="KIL00556.1"/>
    <property type="molecule type" value="Genomic_DNA"/>
</dbReference>
<comment type="subcellular location">
    <subcellularLocation>
        <location evidence="1">Cytoplasm</location>
    </subcellularLocation>
</comment>
<keyword evidence="5 6" id="KW-0175">Coiled coil</keyword>
<dbReference type="PANTHER" id="PTHR46093:SF18">
    <property type="entry name" value="FIBRONECTIN TYPE-III DOMAIN-CONTAINING PROTEIN"/>
    <property type="match status" value="1"/>
</dbReference>
<feature type="compositionally biased region" description="Polar residues" evidence="7">
    <location>
        <begin position="39"/>
        <end position="51"/>
    </location>
</feature>
<feature type="compositionally biased region" description="Polar residues" evidence="7">
    <location>
        <begin position="1472"/>
        <end position="1481"/>
    </location>
</feature>
<evidence type="ECO:0000256" key="2">
    <source>
        <dbReference type="ARBA" id="ARBA00022441"/>
    </source>
</evidence>
<keyword evidence="2" id="KW-0880">Kelch repeat</keyword>
<evidence type="ECO:0000313" key="8">
    <source>
        <dbReference type="EMBL" id="KIL00556.1"/>
    </source>
</evidence>
<feature type="compositionally biased region" description="Polar residues" evidence="7">
    <location>
        <begin position="11"/>
        <end position="30"/>
    </location>
</feature>
<feature type="compositionally biased region" description="Polar residues" evidence="7">
    <location>
        <begin position="1216"/>
        <end position="1234"/>
    </location>
</feature>
<evidence type="ECO:0000256" key="4">
    <source>
        <dbReference type="ARBA" id="ARBA00022737"/>
    </source>
</evidence>
<feature type="coiled-coil region" evidence="6">
    <location>
        <begin position="791"/>
        <end position="893"/>
    </location>
</feature>
<dbReference type="OrthoDB" id="45365at2759"/>
<feature type="region of interest" description="Disordered" evidence="7">
    <location>
        <begin position="1205"/>
        <end position="1242"/>
    </location>
</feature>
<feature type="region of interest" description="Disordered" evidence="7">
    <location>
        <begin position="1470"/>
        <end position="1500"/>
    </location>
</feature>
<feature type="region of interest" description="Disordered" evidence="7">
    <location>
        <begin position="1291"/>
        <end position="1333"/>
    </location>
</feature>
<feature type="compositionally biased region" description="Polar residues" evidence="7">
    <location>
        <begin position="459"/>
        <end position="483"/>
    </location>
</feature>
<feature type="coiled-coil region" evidence="6">
    <location>
        <begin position="1333"/>
        <end position="1442"/>
    </location>
</feature>
<proteinExistence type="predicted"/>
<sequence>MSFFSRKKHPSASQLAASNVTVAQTPSQALAQLAAKEPPQQSTNDAATTPNGAAFHAQQQRQQQNRGASPNTAPHPSHPSPPQPHQGPPSQLQQSQPQQPQPQSQPSQHRPAYPWFARRLLLPPPLAVTKPGVATSTSPSPPPFPRYGHALPATATASGELYLFGGLVRETACNDLYLFSTRDLSATLVHTAGEIPSPRVGHASAIVSSVLIVWGGDTKTDPMSNPTKQDDGLYLLNLVSKEWTRVSMYGSSPTGRYGHAVTMVGTKFFVFGGQVDGEFLNDLWSFDLNTLRTQTQWEHCQPATSERPAQRTGHVCVTHGDRLIVFGGTDGQYHYNDTWAYDVNTCKWTELQCIGFIPSPREGHAAAVVDDVVYIFGGRGVDGKDLGDLAAFKLSNQRWYMFQNMGPAPSARSGHAMASMGSRVFVLGGESFAPTRGDDHGIIHVLDTKHIKYPDSSKAPPNSNGSTTNMGRKSSTTPSPAGNQQSLSQQPAPPPNGIRAMSPTGPQPDTDDFRRAMSPPGTRPGTRTPNGMPTHGQAQNQMNTMNTTVYTTGRAPMPPRRDDEDPLGTDDGHVTDTGVTSESASGVSTGMRAARAPSPTDLQIQAQRARSPNSFGVAGRAMSPGGGSGDGHGQLGQGQQQPPTMASVAMSMNSGLAARSPSPIMDRSKPPLDAFYQSSPSSTPMVNGYAHSHGNSQHKFGSTGNVTADLIRDYKAKEMEVEMLRKREAWMKTALLKASRSGFVQVDEEAMEAEDLRLEESPSEEQRKMADMILNFKHFKTQMQTTLANQAREASDRIADAERMKSSAIQEAAYYRAKLTAYEANTPSDVARAERERIAELERHLATLLSEQTTMRRKVDELSDSLSLQTTLLEQAEARAVDANKRADALEESYNRTVRAHSELQTRHGTIETALRDHADRLLMQSSLFEKTDAEHNQAKNQLQELTQLRDQHIRALDQARTALQAQASRSEEVDVAHQRARDQISQLEGDLAELKGELEVRASDVESLRIRLAEVENSWAKSREEADAFRALTTGSLGELLDSHRDLKADEDRHARAHAEKVEAMDVEAASLRNMLKEVTQRLEEVQNELSEERQRVRDTESEQTFLHSQIVGLRAQLSASASEHGRLRKDFADKEKGLREALKEAADANVRLAMLRNYLAENGLSPDSERTMNGADGSRIAELEKQLEDRIRLHEHSERELAQAVRRKQDAEAQISSLTSQLDRSRSRQSPIVESDSAAEARALEAERKLEETEYSYKARMQQMEEDYQLAVHYVKGTEKMMRKMKDELTKQKTANSTLQVELDGTRGRSSTEPGPRARVNGRTTPSDDSHDLLRSQLIDAQKQSQRLTSENKDLCQRIESLENDLSSMRENLVASRRESDDRYSRVEELEHEVERLNATLAIYRKGSDESAVEQLTQENTNLKRENEQLSHKIHLLLEVDQPSFNRPSSMSSSENFEHLSNELDDWQRQLASSMSTRRPMSDFESSPLGHVRAGSRS</sequence>
<feature type="coiled-coil region" evidence="6">
    <location>
        <begin position="929"/>
        <end position="998"/>
    </location>
</feature>
<feature type="compositionally biased region" description="Low complexity" evidence="7">
    <location>
        <begin position="88"/>
        <end position="109"/>
    </location>
</feature>
<name>A0A0D0ED60_9AGAM</name>
<keyword evidence="3" id="KW-0963">Cytoplasm</keyword>
<dbReference type="SUPFAM" id="SSF117281">
    <property type="entry name" value="Kelch motif"/>
    <property type="match status" value="1"/>
</dbReference>
<dbReference type="FunFam" id="2.120.10.80:FF:000049">
    <property type="entry name" value="Cell polarity protein (Tea1)"/>
    <property type="match status" value="1"/>
</dbReference>
<gene>
    <name evidence="8" type="ORF">PAXRUDRAFT_821548</name>
</gene>
<evidence type="ECO:0000256" key="5">
    <source>
        <dbReference type="ARBA" id="ARBA00023054"/>
    </source>
</evidence>
<evidence type="ECO:0000313" key="9">
    <source>
        <dbReference type="Proteomes" id="UP000054538"/>
    </source>
</evidence>
<keyword evidence="4" id="KW-0677">Repeat</keyword>
<dbReference type="Proteomes" id="UP000054538">
    <property type="component" value="Unassembled WGS sequence"/>
</dbReference>
<reference evidence="9" key="2">
    <citation type="submission" date="2015-01" db="EMBL/GenBank/DDBJ databases">
        <title>Evolutionary Origins and Diversification of the Mycorrhizal Mutualists.</title>
        <authorList>
            <consortium name="DOE Joint Genome Institute"/>
            <consortium name="Mycorrhizal Genomics Consortium"/>
            <person name="Kohler A."/>
            <person name="Kuo A."/>
            <person name="Nagy L.G."/>
            <person name="Floudas D."/>
            <person name="Copeland A."/>
            <person name="Barry K.W."/>
            <person name="Cichocki N."/>
            <person name="Veneault-Fourrey C."/>
            <person name="LaButti K."/>
            <person name="Lindquist E.A."/>
            <person name="Lipzen A."/>
            <person name="Lundell T."/>
            <person name="Morin E."/>
            <person name="Murat C."/>
            <person name="Riley R."/>
            <person name="Ohm R."/>
            <person name="Sun H."/>
            <person name="Tunlid A."/>
            <person name="Henrissat B."/>
            <person name="Grigoriev I.V."/>
            <person name="Hibbett D.S."/>
            <person name="Martin F."/>
        </authorList>
    </citation>
    <scope>NUCLEOTIDE SEQUENCE [LARGE SCALE GENOMIC DNA]</scope>
    <source>
        <strain evidence="9">Ve08.2h10</strain>
    </source>
</reference>
<feature type="compositionally biased region" description="Polar residues" evidence="7">
    <location>
        <begin position="536"/>
        <end position="551"/>
    </location>
</feature>
<accession>A0A0D0ED60</accession>